<dbReference type="Proteomes" id="UP000017081">
    <property type="component" value="Unassembled WGS sequence"/>
</dbReference>
<dbReference type="InterPro" id="IPR041712">
    <property type="entry name" value="DHPS-like_MBL-fold"/>
</dbReference>
<dbReference type="PATRIC" id="fig|1319815.3.peg.521"/>
<keyword evidence="3" id="KW-1185">Reference proteome</keyword>
<feature type="domain" description="Metallo-beta-lactamase" evidence="1">
    <location>
        <begin position="15"/>
        <end position="237"/>
    </location>
</feature>
<reference evidence="2 3" key="1">
    <citation type="submission" date="2013-08" db="EMBL/GenBank/DDBJ databases">
        <authorList>
            <person name="Weinstock G."/>
            <person name="Sodergren E."/>
            <person name="Wylie T."/>
            <person name="Fulton L."/>
            <person name="Fulton R."/>
            <person name="Fronick C."/>
            <person name="O'Laughlin M."/>
            <person name="Godfrey J."/>
            <person name="Miner T."/>
            <person name="Herter B."/>
            <person name="Appelbaum E."/>
            <person name="Cordes M."/>
            <person name="Lek S."/>
            <person name="Wollam A."/>
            <person name="Pepin K.H."/>
            <person name="Palsikar V.B."/>
            <person name="Mitreva M."/>
            <person name="Wilson R.K."/>
        </authorList>
    </citation>
    <scope>NUCLEOTIDE SEQUENCE [LARGE SCALE GENOMIC DNA]</scope>
    <source>
        <strain evidence="2 3">ATCC BAA-474</strain>
    </source>
</reference>
<organism evidence="2 3">
    <name type="scientific">Cetobacterium somerae ATCC BAA-474</name>
    <dbReference type="NCBI Taxonomy" id="1319815"/>
    <lineage>
        <taxon>Bacteria</taxon>
        <taxon>Fusobacteriati</taxon>
        <taxon>Fusobacteriota</taxon>
        <taxon>Fusobacteriia</taxon>
        <taxon>Fusobacteriales</taxon>
        <taxon>Fusobacteriaceae</taxon>
        <taxon>Cetobacterium</taxon>
    </lineage>
</organism>
<dbReference type="EMBL" id="AXZF01000019">
    <property type="protein sequence ID" value="ERT69517.1"/>
    <property type="molecule type" value="Genomic_DNA"/>
</dbReference>
<dbReference type="InterPro" id="IPR036866">
    <property type="entry name" value="RibonucZ/Hydroxyglut_hydro"/>
</dbReference>
<evidence type="ECO:0000313" key="3">
    <source>
        <dbReference type="Proteomes" id="UP000017081"/>
    </source>
</evidence>
<evidence type="ECO:0000313" key="2">
    <source>
        <dbReference type="EMBL" id="ERT69517.1"/>
    </source>
</evidence>
<proteinExistence type="predicted"/>
<dbReference type="PANTHER" id="PTHR13754">
    <property type="entry name" value="METALLO-BETA-LACTAMASE SUPERFAMILY PROTEIN"/>
    <property type="match status" value="1"/>
</dbReference>
<dbReference type="PANTHER" id="PTHR13754:SF13">
    <property type="entry name" value="METALLO-BETA-LACTAMASE SUPERFAMILY PROTEIN (AFU_ORTHOLOGUE AFUA_3G07630)"/>
    <property type="match status" value="1"/>
</dbReference>
<dbReference type="SMART" id="SM00849">
    <property type="entry name" value="Lactamase_B"/>
    <property type="match status" value="1"/>
</dbReference>
<name>U7VCR8_9FUSO</name>
<dbReference type="SUPFAM" id="SSF56281">
    <property type="entry name" value="Metallo-hydrolase/oxidoreductase"/>
    <property type="match status" value="1"/>
</dbReference>
<dbReference type="RefSeq" id="WP_023050092.1">
    <property type="nucleotide sequence ID" value="NZ_KI518128.1"/>
</dbReference>
<accession>U7VCR8</accession>
<sequence>MVENKSLNKDLVKEHGLSLYIKTNGKKILFDVGESKKFWKNAEKIGINLEEIDYLVLSHGHKDHGGGLPYFLKKNKKAKIYCSEYYFDKHYKKILGAYIDIGIPYEYLDVERFNFIQNTFNLENIYLFHCFDKKSDNPINENLYMKNENGEYEKDSFKHELHMIIKENNINTLLVGCAHIGIENILEQCKTEKIEIHSIIGGLHLSSRTSLNKNEKYIDDLIEYLNKTSINTIFPCHCTGEFGIKKLEKNSGFQVFEIQTGSKLEI</sequence>
<dbReference type="InterPro" id="IPR001279">
    <property type="entry name" value="Metallo-B-lactamas"/>
</dbReference>
<dbReference type="Gene3D" id="3.60.15.10">
    <property type="entry name" value="Ribonuclease Z/Hydroxyacylglutathione hydrolase-like"/>
    <property type="match status" value="1"/>
</dbReference>
<dbReference type="Pfam" id="PF00753">
    <property type="entry name" value="Lactamase_B"/>
    <property type="match status" value="1"/>
</dbReference>
<dbReference type="InterPro" id="IPR052926">
    <property type="entry name" value="Metallo-beta-lactamase_dom"/>
</dbReference>
<comment type="caution">
    <text evidence="2">The sequence shown here is derived from an EMBL/GenBank/DDBJ whole genome shotgun (WGS) entry which is preliminary data.</text>
</comment>
<evidence type="ECO:0000259" key="1">
    <source>
        <dbReference type="SMART" id="SM00849"/>
    </source>
</evidence>
<gene>
    <name evidence="2" type="ORF">HMPREF0202_00545</name>
</gene>
<dbReference type="eggNOG" id="COG1237">
    <property type="taxonomic scope" value="Bacteria"/>
</dbReference>
<dbReference type="HOGENOM" id="CLU_036012_0_0_0"/>
<protein>
    <recommendedName>
        <fullName evidence="1">Metallo-beta-lactamase domain-containing protein</fullName>
    </recommendedName>
</protein>
<dbReference type="CDD" id="cd07713">
    <property type="entry name" value="DHPS-like_MBL-fold"/>
    <property type="match status" value="1"/>
</dbReference>
<dbReference type="STRING" id="1319815.HMPREF0202_00545"/>
<dbReference type="GO" id="GO:0016740">
    <property type="term" value="F:transferase activity"/>
    <property type="evidence" value="ECO:0007669"/>
    <property type="project" value="TreeGrafter"/>
</dbReference>
<dbReference type="AlphaFoldDB" id="U7VCR8"/>